<organism evidence="2">
    <name type="scientific">Phytophthora nicotianae</name>
    <name type="common">Potato buckeye rot agent</name>
    <name type="synonym">Phytophthora parasitica</name>
    <dbReference type="NCBI Taxonomy" id="4792"/>
    <lineage>
        <taxon>Eukaryota</taxon>
        <taxon>Sar</taxon>
        <taxon>Stramenopiles</taxon>
        <taxon>Oomycota</taxon>
        <taxon>Peronosporomycetes</taxon>
        <taxon>Peronosporales</taxon>
        <taxon>Peronosporaceae</taxon>
        <taxon>Phytophthora</taxon>
    </lineage>
</organism>
<dbReference type="EMBL" id="KI676723">
    <property type="protein sequence ID" value="ETL24594.1"/>
    <property type="molecule type" value="Genomic_DNA"/>
</dbReference>
<evidence type="ECO:0000256" key="1">
    <source>
        <dbReference type="SAM" id="MobiDB-lite"/>
    </source>
</evidence>
<feature type="compositionally biased region" description="Basic and acidic residues" evidence="1">
    <location>
        <begin position="87"/>
        <end position="97"/>
    </location>
</feature>
<feature type="region of interest" description="Disordered" evidence="1">
    <location>
        <begin position="87"/>
        <end position="120"/>
    </location>
</feature>
<accession>W2HRK4</accession>
<dbReference type="Proteomes" id="UP000053864">
    <property type="component" value="Unassembled WGS sequence"/>
</dbReference>
<dbReference type="AlphaFoldDB" id="W2HRK4"/>
<gene>
    <name evidence="2" type="ORF">L916_21416</name>
</gene>
<dbReference type="VEuPathDB" id="FungiDB:PPTG_24441"/>
<protein>
    <submittedName>
        <fullName evidence="2">Uncharacterized protein</fullName>
    </submittedName>
</protein>
<reference evidence="2" key="1">
    <citation type="submission" date="2013-11" db="EMBL/GenBank/DDBJ databases">
        <title>The Genome Sequence of Phytophthora parasitica CJ05E6.</title>
        <authorList>
            <consortium name="The Broad Institute Genomics Platform"/>
            <person name="Russ C."/>
            <person name="Tyler B."/>
            <person name="Panabieres F."/>
            <person name="Shan W."/>
            <person name="Tripathy S."/>
            <person name="Grunwald N."/>
            <person name="Machado M."/>
            <person name="Johnson C.S."/>
            <person name="Arredondo F."/>
            <person name="Hong C."/>
            <person name="Coffey M."/>
            <person name="Young S.K."/>
            <person name="Zeng Q."/>
            <person name="Gargeya S."/>
            <person name="Fitzgerald M."/>
            <person name="Abouelleil A."/>
            <person name="Alvarado L."/>
            <person name="Chapman S.B."/>
            <person name="Gainer-Dewar J."/>
            <person name="Goldberg J."/>
            <person name="Griggs A."/>
            <person name="Gujja S."/>
            <person name="Hansen M."/>
            <person name="Howarth C."/>
            <person name="Imamovic A."/>
            <person name="Ireland A."/>
            <person name="Larimer J."/>
            <person name="McCowan C."/>
            <person name="Murphy C."/>
            <person name="Pearson M."/>
            <person name="Poon T.W."/>
            <person name="Priest M."/>
            <person name="Roberts A."/>
            <person name="Saif S."/>
            <person name="Shea T."/>
            <person name="Sykes S."/>
            <person name="Wortman J."/>
            <person name="Nusbaum C."/>
            <person name="Birren B."/>
        </authorList>
    </citation>
    <scope>NUCLEOTIDE SEQUENCE [LARGE SCALE GENOMIC DNA]</scope>
    <source>
        <strain evidence="2">CJ05E6</strain>
    </source>
</reference>
<proteinExistence type="predicted"/>
<evidence type="ECO:0000313" key="2">
    <source>
        <dbReference type="EMBL" id="ETL24594.1"/>
    </source>
</evidence>
<feature type="compositionally biased region" description="Polar residues" evidence="1">
    <location>
        <begin position="100"/>
        <end position="109"/>
    </location>
</feature>
<sequence length="120" mass="13386">MQAPPVNSVPYLPQLVGLNDCNFCIKFAVNSYNSAKHSTVALTPNELAMGPCLRSPNEILRRPVLTEAGELPVYHAKLLRAMERSERFAERARRMEQARPSTTTGTPNNGEYLESESRPN</sequence>
<name>W2HRK4_PHYNI</name>